<dbReference type="InterPro" id="IPR025836">
    <property type="entry name" value="Zn_knuckle_CX2CX4HX4C"/>
</dbReference>
<dbReference type="Pfam" id="PF14392">
    <property type="entry name" value="zf-CCHC_4"/>
    <property type="match status" value="1"/>
</dbReference>
<dbReference type="EMBL" id="SDMP01000015">
    <property type="protein sequence ID" value="RYR08192.1"/>
    <property type="molecule type" value="Genomic_DNA"/>
</dbReference>
<dbReference type="AlphaFoldDB" id="A0A444Z1X8"/>
<feature type="compositionally biased region" description="Polar residues" evidence="1">
    <location>
        <begin position="161"/>
        <end position="170"/>
    </location>
</feature>
<dbReference type="InterPro" id="IPR040256">
    <property type="entry name" value="At4g02000-like"/>
</dbReference>
<sequence>MERVLKGNPWAFHNSWLILKKWIRDEEPPEAGLEEAEIKVQIWGLSEHCKTCKLGRKIAAITGEVKDREIYETSRDHIRFIKANVKINIKKPLQKGPNIGSIEDGLLWAKFRYEKLLSFCYYCDLLGHEEVNCEKATKDEIIEKTRAKNLGPWMRDEENGTKVNVASSQKQNKENSETTHHTNIQKRFNDMLLEKLAGLTMTKPNGSVVGKDQDQPPALGHRGTPVEGDLSDTNKKGKNSHFPPLLKVDTTKQTEQNKGKMEHNQEVNKPGEQKQLPLEENTKNGKKLEPMKPKALTEITNKTDDKIKHDTCTWKKKARSAPTVRPLLSGSVGFLPLPFGSRLAFVLTTLCFGEVILAA</sequence>
<feature type="compositionally biased region" description="Basic and acidic residues" evidence="1">
    <location>
        <begin position="249"/>
        <end position="272"/>
    </location>
</feature>
<proteinExistence type="predicted"/>
<evidence type="ECO:0000259" key="2">
    <source>
        <dbReference type="Pfam" id="PF14392"/>
    </source>
</evidence>
<dbReference type="PANTHER" id="PTHR31286:SF167">
    <property type="entry name" value="OS09G0268800 PROTEIN"/>
    <property type="match status" value="1"/>
</dbReference>
<keyword evidence="4" id="KW-1185">Reference proteome</keyword>
<feature type="compositionally biased region" description="Basic and acidic residues" evidence="1">
    <location>
        <begin position="171"/>
        <end position="180"/>
    </location>
</feature>
<organism evidence="3 4">
    <name type="scientific">Arachis hypogaea</name>
    <name type="common">Peanut</name>
    <dbReference type="NCBI Taxonomy" id="3818"/>
    <lineage>
        <taxon>Eukaryota</taxon>
        <taxon>Viridiplantae</taxon>
        <taxon>Streptophyta</taxon>
        <taxon>Embryophyta</taxon>
        <taxon>Tracheophyta</taxon>
        <taxon>Spermatophyta</taxon>
        <taxon>Magnoliopsida</taxon>
        <taxon>eudicotyledons</taxon>
        <taxon>Gunneridae</taxon>
        <taxon>Pentapetalae</taxon>
        <taxon>rosids</taxon>
        <taxon>fabids</taxon>
        <taxon>Fabales</taxon>
        <taxon>Fabaceae</taxon>
        <taxon>Papilionoideae</taxon>
        <taxon>50 kb inversion clade</taxon>
        <taxon>dalbergioids sensu lato</taxon>
        <taxon>Dalbergieae</taxon>
        <taxon>Pterocarpus clade</taxon>
        <taxon>Arachis</taxon>
    </lineage>
</organism>
<feature type="region of interest" description="Disordered" evidence="1">
    <location>
        <begin position="203"/>
        <end position="288"/>
    </location>
</feature>
<feature type="domain" description="Zinc knuckle CX2CX4HX4C" evidence="2">
    <location>
        <begin position="89"/>
        <end position="135"/>
    </location>
</feature>
<dbReference type="PANTHER" id="PTHR31286">
    <property type="entry name" value="GLYCINE-RICH CELL WALL STRUCTURAL PROTEIN 1.8-LIKE"/>
    <property type="match status" value="1"/>
</dbReference>
<evidence type="ECO:0000313" key="3">
    <source>
        <dbReference type="EMBL" id="RYR08192.1"/>
    </source>
</evidence>
<accession>A0A444Z1X8</accession>
<feature type="region of interest" description="Disordered" evidence="1">
    <location>
        <begin position="152"/>
        <end position="182"/>
    </location>
</feature>
<protein>
    <recommendedName>
        <fullName evidence="2">Zinc knuckle CX2CX4HX4C domain-containing protein</fullName>
    </recommendedName>
</protein>
<evidence type="ECO:0000313" key="4">
    <source>
        <dbReference type="Proteomes" id="UP000289738"/>
    </source>
</evidence>
<dbReference type="Proteomes" id="UP000289738">
    <property type="component" value="Chromosome B05"/>
</dbReference>
<reference evidence="3 4" key="1">
    <citation type="submission" date="2019-01" db="EMBL/GenBank/DDBJ databases">
        <title>Sequencing of cultivated peanut Arachis hypogaea provides insights into genome evolution and oil improvement.</title>
        <authorList>
            <person name="Chen X."/>
        </authorList>
    </citation>
    <scope>NUCLEOTIDE SEQUENCE [LARGE SCALE GENOMIC DNA]</scope>
    <source>
        <strain evidence="4">cv. Fuhuasheng</strain>
        <tissue evidence="3">Leaves</tissue>
    </source>
</reference>
<name>A0A444Z1X8_ARAHY</name>
<comment type="caution">
    <text evidence="3">The sequence shown here is derived from an EMBL/GenBank/DDBJ whole genome shotgun (WGS) entry which is preliminary data.</text>
</comment>
<gene>
    <name evidence="3" type="ORF">Ahy_B05g075762</name>
</gene>
<evidence type="ECO:0000256" key="1">
    <source>
        <dbReference type="SAM" id="MobiDB-lite"/>
    </source>
</evidence>